<protein>
    <submittedName>
        <fullName evidence="1">Uncharacterized protein</fullName>
    </submittedName>
</protein>
<dbReference type="KEGG" id="vg:22109856"/>
<dbReference type="RefSeq" id="YP_009100096.1">
    <property type="nucleotide sequence ID" value="NC_025431.1"/>
</dbReference>
<sequence>MLIPVFVLRFARTSEQHWKRHWDCPASFPSGSVGGSPSGLLVRLPWFLDHRLKRGVICQNKW</sequence>
<dbReference type="EMBL" id="KM199771">
    <property type="protein sequence ID" value="AIK68519.1"/>
    <property type="molecule type" value="Genomic_DNA"/>
</dbReference>
<evidence type="ECO:0000313" key="1">
    <source>
        <dbReference type="EMBL" id="AIK68519.1"/>
    </source>
</evidence>
<dbReference type="GeneID" id="22109856"/>
<accession>A0A076YNW3</accession>
<dbReference type="Proteomes" id="UP000201609">
    <property type="component" value="Segment"/>
</dbReference>
<evidence type="ECO:0000313" key="2">
    <source>
        <dbReference type="Proteomes" id="UP000201609"/>
    </source>
</evidence>
<proteinExistence type="predicted"/>
<reference evidence="1 2" key="1">
    <citation type="submission" date="2014-07" db="EMBL/GenBank/DDBJ databases">
        <title>Genomic characterization of two T7-like Mesorhizobium loti phages vB_MloP_Lo5R7ANS and vB_MloP_Cp1R7ANS-C2.</title>
        <authorList>
            <person name="Halmillawewa A.P."/>
            <person name="Perry B."/>
            <person name="Gavard R."/>
            <person name="Yost C.K."/>
            <person name="Hynes M.F."/>
        </authorList>
    </citation>
    <scope>NUCLEOTIDE SEQUENCE [LARGE SCALE GENOMIC DNA]</scope>
</reference>
<keyword evidence="2" id="KW-1185">Reference proteome</keyword>
<name>A0A076YNW3_9CAUD</name>
<organism evidence="1 2">
    <name type="scientific">Mesorhizobium phage vB_MloP_Lo5R7ANS</name>
    <dbReference type="NCBI Taxonomy" id="1527771"/>
    <lineage>
        <taxon>Viruses</taxon>
        <taxon>Duplodnaviria</taxon>
        <taxon>Heunggongvirae</taxon>
        <taxon>Uroviricota</taxon>
        <taxon>Caudoviricetes</taxon>
        <taxon>Autographivirales</taxon>
        <taxon>Pairvirus</taxon>
        <taxon>Pairvirus Lo5R7ANS</taxon>
    </lineage>
</organism>
<gene>
    <name evidence="1" type="ORF">Lo5R7ANS_49</name>
</gene>